<feature type="region of interest" description="Disordered" evidence="3">
    <location>
        <begin position="70"/>
        <end position="110"/>
    </location>
</feature>
<dbReference type="PANTHER" id="PTHR28627">
    <property type="entry name" value="CYTOCHROME C OXIDASE ASSEMBLY FACTOR 5"/>
    <property type="match status" value="1"/>
</dbReference>
<evidence type="ECO:0000256" key="2">
    <source>
        <dbReference type="ARBA" id="ARBA00023157"/>
    </source>
</evidence>
<reference evidence="4 5" key="1">
    <citation type="submission" date="2020-07" db="EMBL/GenBank/DDBJ databases">
        <title>Comparative genomics of pyrophilous fungi reveals a link between fire events and developmental genes.</title>
        <authorList>
            <consortium name="DOE Joint Genome Institute"/>
            <person name="Steindorff A.S."/>
            <person name="Carver A."/>
            <person name="Calhoun S."/>
            <person name="Stillman K."/>
            <person name="Liu H."/>
            <person name="Lipzen A."/>
            <person name="Pangilinan J."/>
            <person name="Labutti K."/>
            <person name="Bruns T.D."/>
            <person name="Grigoriev I.V."/>
        </authorList>
    </citation>
    <scope>NUCLEOTIDE SEQUENCE [LARGE SCALE GENOMIC DNA]</scope>
    <source>
        <strain evidence="4 5">CBS 144469</strain>
    </source>
</reference>
<dbReference type="PANTHER" id="PTHR28627:SF1">
    <property type="entry name" value="CYTOCHROME C OXIDASE ASSEMBLY FACTOR 5"/>
    <property type="match status" value="1"/>
</dbReference>
<evidence type="ECO:0000256" key="1">
    <source>
        <dbReference type="ARBA" id="ARBA00007785"/>
    </source>
</evidence>
<feature type="compositionally biased region" description="Polar residues" evidence="3">
    <location>
        <begin position="84"/>
        <end position="100"/>
    </location>
</feature>
<comment type="similarity">
    <text evidence="1">Belongs to the PET191 family.</text>
</comment>
<proteinExistence type="inferred from homology"/>
<dbReference type="InterPro" id="IPR018793">
    <property type="entry name" value="Cyt_c_oxidase_assmbl_Pet191"/>
</dbReference>
<dbReference type="Proteomes" id="UP000521943">
    <property type="component" value="Unassembled WGS sequence"/>
</dbReference>
<evidence type="ECO:0000256" key="3">
    <source>
        <dbReference type="SAM" id="MobiDB-lite"/>
    </source>
</evidence>
<evidence type="ECO:0000313" key="5">
    <source>
        <dbReference type="Proteomes" id="UP000521943"/>
    </source>
</evidence>
<dbReference type="GO" id="GO:0005739">
    <property type="term" value="C:mitochondrion"/>
    <property type="evidence" value="ECO:0007669"/>
    <property type="project" value="TreeGrafter"/>
</dbReference>
<evidence type="ECO:0000313" key="4">
    <source>
        <dbReference type="EMBL" id="KAF6762680.1"/>
    </source>
</evidence>
<gene>
    <name evidence="4" type="ORF">DFP72DRAFT_987158</name>
</gene>
<dbReference type="OrthoDB" id="282149at2759"/>
<sequence length="110" mass="11977">MASSCDALLAALKDCLLHSDCVLKQGNLPSECLRDHFSELPEECQSLRKATFECKRGMLDMRKRFRGNIVGSQFEFTPKPPPTSIENRTPNRPSTGPTADSSASSSSAAT</sequence>
<comment type="caution">
    <text evidence="4">The sequence shown here is derived from an EMBL/GenBank/DDBJ whole genome shotgun (WGS) entry which is preliminary data.</text>
</comment>
<dbReference type="Pfam" id="PF10203">
    <property type="entry name" value="Pet191_N"/>
    <property type="match status" value="1"/>
</dbReference>
<dbReference type="EMBL" id="JACGCI010000007">
    <property type="protein sequence ID" value="KAF6762680.1"/>
    <property type="molecule type" value="Genomic_DNA"/>
</dbReference>
<name>A0A8H6MBV6_9AGAR</name>
<dbReference type="GO" id="GO:0033617">
    <property type="term" value="P:mitochondrial respiratory chain complex IV assembly"/>
    <property type="evidence" value="ECO:0007669"/>
    <property type="project" value="TreeGrafter"/>
</dbReference>
<accession>A0A8H6MBV6</accession>
<feature type="compositionally biased region" description="Low complexity" evidence="3">
    <location>
        <begin position="101"/>
        <end position="110"/>
    </location>
</feature>
<organism evidence="4 5">
    <name type="scientific">Ephemerocybe angulata</name>
    <dbReference type="NCBI Taxonomy" id="980116"/>
    <lineage>
        <taxon>Eukaryota</taxon>
        <taxon>Fungi</taxon>
        <taxon>Dikarya</taxon>
        <taxon>Basidiomycota</taxon>
        <taxon>Agaricomycotina</taxon>
        <taxon>Agaricomycetes</taxon>
        <taxon>Agaricomycetidae</taxon>
        <taxon>Agaricales</taxon>
        <taxon>Agaricineae</taxon>
        <taxon>Psathyrellaceae</taxon>
        <taxon>Ephemerocybe</taxon>
    </lineage>
</organism>
<keyword evidence="5" id="KW-1185">Reference proteome</keyword>
<protein>
    <submittedName>
        <fullName evidence="4">Cytochrome c oxidase assembly protein PET191-domain-containing protein</fullName>
    </submittedName>
</protein>
<dbReference type="PROSITE" id="PS51808">
    <property type="entry name" value="CHCH"/>
    <property type="match status" value="1"/>
</dbReference>
<keyword evidence="2" id="KW-1015">Disulfide bond</keyword>
<dbReference type="AlphaFoldDB" id="A0A8H6MBV6"/>